<dbReference type="Proteomes" id="UP000093757">
    <property type="component" value="Unassembled WGS sequence"/>
</dbReference>
<dbReference type="RefSeq" id="WP_065134826.1">
    <property type="nucleotide sequence ID" value="NZ_MAEM01000331.1"/>
</dbReference>
<dbReference type="OrthoDB" id="3395459at2"/>
<reference evidence="1 2" key="1">
    <citation type="submission" date="2016-06" db="EMBL/GenBank/DDBJ databases">
        <authorList>
            <person name="Kjaerup R.B."/>
            <person name="Dalgaard T.S."/>
            <person name="Juul-Madsen H.R."/>
        </authorList>
    </citation>
    <scope>NUCLEOTIDE SEQUENCE [LARGE SCALE GENOMIC DNA]</scope>
    <source>
        <strain evidence="1 2">1245752.6</strain>
    </source>
</reference>
<dbReference type="SUPFAM" id="SSF52172">
    <property type="entry name" value="CheY-like"/>
    <property type="match status" value="1"/>
</dbReference>
<evidence type="ECO:0000313" key="2">
    <source>
        <dbReference type="Proteomes" id="UP000093757"/>
    </source>
</evidence>
<gene>
    <name evidence="1" type="ORF">A9W98_22840</name>
</gene>
<comment type="caution">
    <text evidence="1">The sequence shown here is derived from an EMBL/GenBank/DDBJ whole genome shotgun (WGS) entry which is preliminary data.</text>
</comment>
<organism evidence="1 2">
    <name type="scientific">Mycobacterium gordonae</name>
    <dbReference type="NCBI Taxonomy" id="1778"/>
    <lineage>
        <taxon>Bacteria</taxon>
        <taxon>Bacillati</taxon>
        <taxon>Actinomycetota</taxon>
        <taxon>Actinomycetes</taxon>
        <taxon>Mycobacteriales</taxon>
        <taxon>Mycobacteriaceae</taxon>
        <taxon>Mycobacterium</taxon>
    </lineage>
</organism>
<dbReference type="EMBL" id="MAEM01000331">
    <property type="protein sequence ID" value="OBS00856.1"/>
    <property type="molecule type" value="Genomic_DNA"/>
</dbReference>
<evidence type="ECO:0000313" key="1">
    <source>
        <dbReference type="EMBL" id="OBS00856.1"/>
    </source>
</evidence>
<proteinExistence type="predicted"/>
<protein>
    <recommendedName>
        <fullName evidence="3">Response regulatory domain-containing protein</fullName>
    </recommendedName>
</protein>
<accession>A0A1A6BF06</accession>
<dbReference type="InterPro" id="IPR011006">
    <property type="entry name" value="CheY-like_superfamily"/>
</dbReference>
<name>A0A1A6BF06_MYCGO</name>
<dbReference type="AlphaFoldDB" id="A0A1A6BF06"/>
<evidence type="ECO:0008006" key="3">
    <source>
        <dbReference type="Google" id="ProtNLM"/>
    </source>
</evidence>
<sequence>MTVRAVVYSDDNSLRRYVVASLGSTTRLAFVESYPALLASMVIGGVDLVILDGDATPAGSVDVARHLKDHFEACPPILLIVARAADAWSALMSRADATVGPGRQPQALAATVSRLMTRSGPRPAASRCRP</sequence>